<evidence type="ECO:0000313" key="1">
    <source>
        <dbReference type="EMBL" id="VDD83602.1"/>
    </source>
</evidence>
<organism evidence="3">
    <name type="scientific">Mesocestoides corti</name>
    <name type="common">Flatworm</name>
    <dbReference type="NCBI Taxonomy" id="53468"/>
    <lineage>
        <taxon>Eukaryota</taxon>
        <taxon>Metazoa</taxon>
        <taxon>Spiralia</taxon>
        <taxon>Lophotrochozoa</taxon>
        <taxon>Platyhelminthes</taxon>
        <taxon>Cestoda</taxon>
        <taxon>Eucestoda</taxon>
        <taxon>Cyclophyllidea</taxon>
        <taxon>Mesocestoididae</taxon>
        <taxon>Mesocestoides</taxon>
    </lineage>
</organism>
<keyword evidence="2" id="KW-1185">Reference proteome</keyword>
<dbReference type="WBParaSite" id="MCOS_0000960401-mRNA-1">
    <property type="protein sequence ID" value="MCOS_0000960401-mRNA-1"/>
    <property type="gene ID" value="MCOS_0000960401"/>
</dbReference>
<dbReference type="AlphaFoldDB" id="A0A0R3UP43"/>
<name>A0A0R3UP43_MESCO</name>
<dbReference type="EMBL" id="UXSR01005777">
    <property type="protein sequence ID" value="VDD83602.1"/>
    <property type="molecule type" value="Genomic_DNA"/>
</dbReference>
<reference evidence="3" key="1">
    <citation type="submission" date="2017-02" db="UniProtKB">
        <authorList>
            <consortium name="WormBaseParasite"/>
        </authorList>
    </citation>
    <scope>IDENTIFICATION</scope>
</reference>
<evidence type="ECO:0000313" key="3">
    <source>
        <dbReference type="WBParaSite" id="MCOS_0000960401-mRNA-1"/>
    </source>
</evidence>
<gene>
    <name evidence="1" type="ORF">MCOS_LOCUS9605</name>
</gene>
<protein>
    <submittedName>
        <fullName evidence="1 3">Uncharacterized protein</fullName>
    </submittedName>
</protein>
<accession>A0A0R3UP43</accession>
<sequence length="86" mass="9572">MVATIAPNAASQSKRLAAWMEEEFFRPSILRLRFCFLLVPAKATPEIVQESRGEPQKGASGPVITVSYLNLLGFRDSNDEPEVHLK</sequence>
<proteinExistence type="predicted"/>
<reference evidence="1 2" key="2">
    <citation type="submission" date="2018-10" db="EMBL/GenBank/DDBJ databases">
        <authorList>
            <consortium name="Pathogen Informatics"/>
        </authorList>
    </citation>
    <scope>NUCLEOTIDE SEQUENCE [LARGE SCALE GENOMIC DNA]</scope>
</reference>
<evidence type="ECO:0000313" key="2">
    <source>
        <dbReference type="Proteomes" id="UP000267029"/>
    </source>
</evidence>
<dbReference type="Proteomes" id="UP000267029">
    <property type="component" value="Unassembled WGS sequence"/>
</dbReference>